<dbReference type="GO" id="GO:0005829">
    <property type="term" value="C:cytosol"/>
    <property type="evidence" value="ECO:0007669"/>
    <property type="project" value="TreeGrafter"/>
</dbReference>
<gene>
    <name evidence="3" type="ORF">JYP50_13565</name>
</gene>
<accession>A0A939DG41</accession>
<dbReference type="GO" id="GO:0009271">
    <property type="term" value="P:phage shock"/>
    <property type="evidence" value="ECO:0007669"/>
    <property type="project" value="TreeGrafter"/>
</dbReference>
<comment type="caution">
    <text evidence="3">The sequence shown here is derived from an EMBL/GenBank/DDBJ whole genome shotgun (WGS) entry which is preliminary data.</text>
</comment>
<feature type="coiled-coil region" evidence="2">
    <location>
        <begin position="119"/>
        <end position="153"/>
    </location>
</feature>
<proteinExistence type="inferred from homology"/>
<keyword evidence="4" id="KW-1185">Reference proteome</keyword>
<evidence type="ECO:0000313" key="3">
    <source>
        <dbReference type="EMBL" id="MBN7797633.1"/>
    </source>
</evidence>
<dbReference type="Proteomes" id="UP000664303">
    <property type="component" value="Unassembled WGS sequence"/>
</dbReference>
<dbReference type="PANTHER" id="PTHR31088">
    <property type="entry name" value="MEMBRANE-ASSOCIATED PROTEIN VIPP1, CHLOROPLASTIC"/>
    <property type="match status" value="1"/>
</dbReference>
<sequence>MSEGLFARVSRIISGSVNLAVDRAESAAPEVVMREAIREIDSATDDVRKQLGEVIARRHNASQRLASERERHEELSEQIRLALAEHREDLAEAAAATQLDVEAQLPILESSISEYGAEEAELENYIRALQGRKREMEAEAEQIIKAARAAQGQTVNTQAPGTGNVEAAVEKASDAFDRVASAATGAAGSVRSTDPAKLAELEELARKNRIRERLAQFKQDTND</sequence>
<dbReference type="AlphaFoldDB" id="A0A939DG41"/>
<dbReference type="EMBL" id="JAFKCZ010000009">
    <property type="protein sequence ID" value="MBN7797633.1"/>
    <property type="molecule type" value="Genomic_DNA"/>
</dbReference>
<evidence type="ECO:0000313" key="4">
    <source>
        <dbReference type="Proteomes" id="UP000664303"/>
    </source>
</evidence>
<organism evidence="3 4">
    <name type="scientific">Parahaliea mediterranea</name>
    <dbReference type="NCBI Taxonomy" id="651086"/>
    <lineage>
        <taxon>Bacteria</taxon>
        <taxon>Pseudomonadati</taxon>
        <taxon>Pseudomonadota</taxon>
        <taxon>Gammaproteobacteria</taxon>
        <taxon>Cellvibrionales</taxon>
        <taxon>Halieaceae</taxon>
        <taxon>Parahaliea</taxon>
    </lineage>
</organism>
<dbReference type="RefSeq" id="WP_206561084.1">
    <property type="nucleotide sequence ID" value="NZ_JAFKCZ010000009.1"/>
</dbReference>
<protein>
    <submittedName>
        <fullName evidence="3">PspA/IM30 family protein</fullName>
    </submittedName>
</protein>
<dbReference type="InterPro" id="IPR007157">
    <property type="entry name" value="PspA_VIPP1"/>
</dbReference>
<dbReference type="Pfam" id="PF04012">
    <property type="entry name" value="PspA_IM30"/>
    <property type="match status" value="1"/>
</dbReference>
<comment type="similarity">
    <text evidence="1">Belongs to the PspA/Vipp/IM30 family.</text>
</comment>
<evidence type="ECO:0000256" key="2">
    <source>
        <dbReference type="SAM" id="Coils"/>
    </source>
</evidence>
<dbReference type="PANTHER" id="PTHR31088:SF6">
    <property type="entry name" value="PHAGE SHOCK PROTEIN A"/>
    <property type="match status" value="1"/>
</dbReference>
<reference evidence="3" key="1">
    <citation type="submission" date="2021-02" db="EMBL/GenBank/DDBJ databases">
        <title>PHA producing bacteria isolated from coastal sediment in Guangdong, Shenzhen.</title>
        <authorList>
            <person name="Zheng W."/>
            <person name="Yu S."/>
            <person name="Huang Y."/>
        </authorList>
    </citation>
    <scope>NUCLEOTIDE SEQUENCE</scope>
    <source>
        <strain evidence="3">TN14-10</strain>
    </source>
</reference>
<evidence type="ECO:0000256" key="1">
    <source>
        <dbReference type="ARBA" id="ARBA00043985"/>
    </source>
</evidence>
<keyword evidence="2" id="KW-0175">Coiled coil</keyword>
<name>A0A939DG41_9GAMM</name>
<feature type="coiled-coil region" evidence="2">
    <location>
        <begin position="33"/>
        <end position="89"/>
    </location>
</feature>